<sequence length="153" mass="17989">MRPSIIAILVYSVTAILLFFLSEYFYHASIPFKRVGLLSSYYLYPYILLFVLLGALVWSWWKKDSRFIWGHYGIVITLALLMIVLLPVLQPEYTYSEAEDLVEQRVGVHVLDSDTQLLWEPETMERPAYLVWTEYPIVSYIVDIETGEIEERK</sequence>
<evidence type="ECO:0000256" key="1">
    <source>
        <dbReference type="SAM" id="Phobius"/>
    </source>
</evidence>
<keyword evidence="1" id="KW-1133">Transmembrane helix</keyword>
<dbReference type="EMBL" id="PCGR01000004">
    <property type="protein sequence ID" value="PJK15934.1"/>
    <property type="molecule type" value="Genomic_DNA"/>
</dbReference>
<feature type="transmembrane region" description="Helical" evidence="1">
    <location>
        <begin position="67"/>
        <end position="89"/>
    </location>
</feature>
<feature type="transmembrane region" description="Helical" evidence="1">
    <location>
        <begin position="6"/>
        <end position="26"/>
    </location>
</feature>
<keyword evidence="1" id="KW-0812">Transmembrane</keyword>
<name>A0A2M9EXK0_9BACL</name>
<dbReference type="OrthoDB" id="9846227at2"/>
<evidence type="ECO:0000313" key="3">
    <source>
        <dbReference type="Proteomes" id="UP000228680"/>
    </source>
</evidence>
<dbReference type="AlphaFoldDB" id="A0A2M9EXK0"/>
<keyword evidence="3" id="KW-1185">Reference proteome</keyword>
<reference evidence="2 3" key="1">
    <citation type="submission" date="2017-10" db="EMBL/GenBank/DDBJ databases">
        <title>Draft genome of Chryseomicrobium casticus sp. nov.</title>
        <authorList>
            <person name="Chakraborty R."/>
            <person name="Saha T."/>
        </authorList>
    </citation>
    <scope>NUCLEOTIDE SEQUENCE [LARGE SCALE GENOMIC DNA]</scope>
    <source>
        <strain evidence="2 3">ET03</strain>
    </source>
</reference>
<feature type="transmembrane region" description="Helical" evidence="1">
    <location>
        <begin position="38"/>
        <end position="61"/>
    </location>
</feature>
<proteinExistence type="predicted"/>
<comment type="caution">
    <text evidence="2">The sequence shown here is derived from an EMBL/GenBank/DDBJ whole genome shotgun (WGS) entry which is preliminary data.</text>
</comment>
<organism evidence="2 3">
    <name type="scientific">Chryseomicrobium excrementi</name>
    <dbReference type="NCBI Taxonomy" id="2041346"/>
    <lineage>
        <taxon>Bacteria</taxon>
        <taxon>Bacillati</taxon>
        <taxon>Bacillota</taxon>
        <taxon>Bacilli</taxon>
        <taxon>Bacillales</taxon>
        <taxon>Caryophanaceae</taxon>
        <taxon>Chryseomicrobium</taxon>
    </lineage>
</organism>
<gene>
    <name evidence="2" type="ORF">CQS04_11920</name>
</gene>
<keyword evidence="1" id="KW-0472">Membrane</keyword>
<dbReference type="Proteomes" id="UP000228680">
    <property type="component" value="Unassembled WGS sequence"/>
</dbReference>
<protein>
    <submittedName>
        <fullName evidence="2">Uncharacterized protein</fullName>
    </submittedName>
</protein>
<accession>A0A2M9EXK0</accession>
<evidence type="ECO:0000313" key="2">
    <source>
        <dbReference type="EMBL" id="PJK15934.1"/>
    </source>
</evidence>
<dbReference type="RefSeq" id="WP_100354339.1">
    <property type="nucleotide sequence ID" value="NZ_PCGR01000004.1"/>
</dbReference>